<evidence type="ECO:0000313" key="2">
    <source>
        <dbReference type="EMBL" id="SHK77104.1"/>
    </source>
</evidence>
<reference evidence="3" key="2">
    <citation type="submission" date="2016-11" db="EMBL/GenBank/DDBJ databases">
        <authorList>
            <person name="Varghese N."/>
            <person name="Submissions S."/>
        </authorList>
    </citation>
    <scope>NUCLEOTIDE SEQUENCE [LARGE SCALE GENOMIC DNA]</scope>
    <source>
        <strain evidence="3">DSM 27989</strain>
    </source>
</reference>
<proteinExistence type="predicted"/>
<dbReference type="EMBL" id="FRBH01000003">
    <property type="protein sequence ID" value="SHK77104.1"/>
    <property type="molecule type" value="Genomic_DNA"/>
</dbReference>
<accession>A0A1M6V6S7</accession>
<evidence type="ECO:0008006" key="5">
    <source>
        <dbReference type="Google" id="ProtNLM"/>
    </source>
</evidence>
<reference evidence="1" key="1">
    <citation type="journal article" date="2014" name="Int. J. Syst. Evol. Microbiol.">
        <title>Complete genome of a new Firmicutes species belonging to the dominant human colonic microbiota ('Ruminococcus bicirculans') reveals two chromosomes and a selective capacity to utilize plant glucans.</title>
        <authorList>
            <consortium name="NISC Comparative Sequencing Program"/>
            <person name="Wegmann U."/>
            <person name="Louis P."/>
            <person name="Goesmann A."/>
            <person name="Henrissat B."/>
            <person name="Duncan S.H."/>
            <person name="Flint H.J."/>
        </authorList>
    </citation>
    <scope>NUCLEOTIDE SEQUENCE</scope>
    <source>
        <strain evidence="1">CGMCC 1.12707</strain>
    </source>
</reference>
<dbReference type="Proteomes" id="UP000650994">
    <property type="component" value="Unassembled WGS sequence"/>
</dbReference>
<organism evidence="2 3">
    <name type="scientific">Chishuiella changwenlii</name>
    <dbReference type="NCBI Taxonomy" id="1434701"/>
    <lineage>
        <taxon>Bacteria</taxon>
        <taxon>Pseudomonadati</taxon>
        <taxon>Bacteroidota</taxon>
        <taxon>Flavobacteriia</taxon>
        <taxon>Flavobacteriales</taxon>
        <taxon>Weeksellaceae</taxon>
        <taxon>Chishuiella</taxon>
    </lineage>
</organism>
<evidence type="ECO:0000313" key="4">
    <source>
        <dbReference type="Proteomes" id="UP000650994"/>
    </source>
</evidence>
<reference evidence="4" key="4">
    <citation type="journal article" date="2019" name="Int. J. Syst. Evol. Microbiol.">
        <title>The Global Catalogue of Microorganisms (GCM) 10K type strain sequencing project: providing services to taxonomists for standard genome sequencing and annotation.</title>
        <authorList>
            <consortium name="The Broad Institute Genomics Platform"/>
            <consortium name="The Broad Institute Genome Sequencing Center for Infectious Disease"/>
            <person name="Wu L."/>
            <person name="Ma J."/>
        </authorList>
    </citation>
    <scope>NUCLEOTIDE SEQUENCE [LARGE SCALE GENOMIC DNA]</scope>
    <source>
        <strain evidence="4">CGMCC 1.12707</strain>
    </source>
</reference>
<dbReference type="AlphaFoldDB" id="A0A1M6V6S7"/>
<dbReference type="RefSeq" id="WP_072930185.1">
    <property type="nucleotide sequence ID" value="NZ_BMFL01000012.1"/>
</dbReference>
<dbReference type="EMBL" id="BMFL01000012">
    <property type="protein sequence ID" value="GGF01713.1"/>
    <property type="molecule type" value="Genomic_DNA"/>
</dbReference>
<reference evidence="1" key="5">
    <citation type="submission" date="2024-05" db="EMBL/GenBank/DDBJ databases">
        <authorList>
            <person name="Sun Q."/>
            <person name="Zhou Y."/>
        </authorList>
    </citation>
    <scope>NUCLEOTIDE SEQUENCE</scope>
    <source>
        <strain evidence="1">CGMCC 1.12707</strain>
    </source>
</reference>
<gene>
    <name evidence="1" type="ORF">GCM10010984_18940</name>
    <name evidence="2" type="ORF">SAMN05443634_103206</name>
</gene>
<evidence type="ECO:0000313" key="1">
    <source>
        <dbReference type="EMBL" id="GGF01713.1"/>
    </source>
</evidence>
<name>A0A1M6V6S7_9FLAO</name>
<sequence length="69" mass="7774">MKSIATITFLFALIVFSCKRTNEMKRNNTDIVPHDSIMSGETPMYPDSTSTILPVDSISHKVDSIKRSR</sequence>
<evidence type="ECO:0000313" key="3">
    <source>
        <dbReference type="Proteomes" id="UP000184120"/>
    </source>
</evidence>
<protein>
    <recommendedName>
        <fullName evidence="5">Lipoprotein</fullName>
    </recommendedName>
</protein>
<keyword evidence="4" id="KW-1185">Reference proteome</keyword>
<dbReference type="PROSITE" id="PS51257">
    <property type="entry name" value="PROKAR_LIPOPROTEIN"/>
    <property type="match status" value="1"/>
</dbReference>
<reference evidence="2" key="3">
    <citation type="submission" date="2016-11" db="EMBL/GenBank/DDBJ databases">
        <authorList>
            <person name="Jaros S."/>
            <person name="Januszkiewicz K."/>
            <person name="Wedrychowicz H."/>
        </authorList>
    </citation>
    <scope>NUCLEOTIDE SEQUENCE [LARGE SCALE GENOMIC DNA]</scope>
    <source>
        <strain evidence="2">DSM 27989</strain>
    </source>
</reference>
<dbReference type="Proteomes" id="UP000184120">
    <property type="component" value="Unassembled WGS sequence"/>
</dbReference>